<evidence type="ECO:0000313" key="10">
    <source>
        <dbReference type="EMBL" id="KAG7662763.1"/>
    </source>
</evidence>
<feature type="compositionally biased region" description="Low complexity" evidence="9">
    <location>
        <begin position="494"/>
        <end position="512"/>
    </location>
</feature>
<keyword evidence="6" id="KW-0804">Transcription</keyword>
<keyword evidence="4 8" id="KW-0853">WD repeat</keyword>
<gene>
    <name evidence="10" type="ORF">J8A68_003751</name>
</gene>
<feature type="region of interest" description="Disordered" evidence="9">
    <location>
        <begin position="494"/>
        <end position="523"/>
    </location>
</feature>
<keyword evidence="7" id="KW-0539">Nucleus</keyword>
<reference evidence="10 11" key="1">
    <citation type="journal article" date="2021" name="DNA Res.">
        <title>Genome analysis of Candida subhashii reveals its hybrid nature and dual mitochondrial genome conformations.</title>
        <authorList>
            <person name="Mixao V."/>
            <person name="Hegedusova E."/>
            <person name="Saus E."/>
            <person name="Pryszcz L.P."/>
            <person name="Cillingova A."/>
            <person name="Nosek J."/>
            <person name="Gabaldon T."/>
        </authorList>
    </citation>
    <scope>NUCLEOTIDE SEQUENCE [LARGE SCALE GENOMIC DNA]</scope>
    <source>
        <strain evidence="10 11">CBS 10753</strain>
    </source>
</reference>
<dbReference type="PROSITE" id="PS50294">
    <property type="entry name" value="WD_REPEATS_REGION"/>
    <property type="match status" value="1"/>
</dbReference>
<dbReference type="InterPro" id="IPR053826">
    <property type="entry name" value="WDR75"/>
</dbReference>
<evidence type="ECO:0000313" key="11">
    <source>
        <dbReference type="Proteomes" id="UP000694255"/>
    </source>
</evidence>
<dbReference type="GeneID" id="73470551"/>
<evidence type="ECO:0000256" key="1">
    <source>
        <dbReference type="ARBA" id="ARBA00004604"/>
    </source>
</evidence>
<dbReference type="Proteomes" id="UP000694255">
    <property type="component" value="Unassembled WGS sequence"/>
</dbReference>
<accession>A0A8J5UGX4</accession>
<dbReference type="PANTHER" id="PTHR44215:SF1">
    <property type="entry name" value="WD REPEAT-CONTAINING PROTEIN 75"/>
    <property type="match status" value="1"/>
</dbReference>
<protein>
    <submittedName>
        <fullName evidence="10">NAN1</fullName>
    </submittedName>
</protein>
<keyword evidence="5" id="KW-0677">Repeat</keyword>
<dbReference type="GO" id="GO:2000234">
    <property type="term" value="P:positive regulation of rRNA processing"/>
    <property type="evidence" value="ECO:0007669"/>
    <property type="project" value="TreeGrafter"/>
</dbReference>
<comment type="caution">
    <text evidence="10">The sequence shown here is derived from an EMBL/GenBank/DDBJ whole genome shotgun (WGS) entry which is preliminary data.</text>
</comment>
<evidence type="ECO:0000256" key="8">
    <source>
        <dbReference type="PROSITE-ProRule" id="PRU00221"/>
    </source>
</evidence>
<dbReference type="GO" id="GO:0045943">
    <property type="term" value="P:positive regulation of transcription by RNA polymerase I"/>
    <property type="evidence" value="ECO:0007669"/>
    <property type="project" value="InterPro"/>
</dbReference>
<dbReference type="InterPro" id="IPR001680">
    <property type="entry name" value="WD40_rpt"/>
</dbReference>
<comment type="subcellular location">
    <subcellularLocation>
        <location evidence="1">Nucleus</location>
        <location evidence="1">Nucleolus</location>
    </subcellularLocation>
</comment>
<dbReference type="RefSeq" id="XP_049262996.1">
    <property type="nucleotide sequence ID" value="XM_049407638.1"/>
</dbReference>
<sequence length="859" mass="96070">MPSHTSSDWSLTMATGGVPLNLPYSSSSISIFSQDGRYSIITLSHQIRVYFISTRQCIRTIDIDLVDLVDIKLDVTNSNHILLFKSNGEIITVNWKEKVSQPIISTIKMNVSLPVLSIIQVKHLSIVFVTGKKDKKSKSSPHTRYITYFDRNSESTTTIAEVPNSIEFSTSLDCKKIVFVTSQHEVVLIDLSILFKKSNDEIDGNIVEEITKETIPFPFKSQITSVAVSNDSIIAIGTFSGTIQILFGGLIIAEKPQRLLKWHVGPVRALRFSADNNYLISGGLEKVLVFWQLETDKKQFLPRLNGSIEKISIDNNKNDYISLLLRVSSSLDEDNFEVLVLSQIDLVSRLAVNTIRPKFNNQLKTTLVKTKKKYLKSPDTFDKLKIRYDYSCIFEVHPKSKNLYFPNGASIQAFDLIKNEQSFIQHAAPVITTGKVRSETKLIDPNVTLISFTHDGEWMCTFDEVLNSEIDNLLSKNDKQYALKFWKFIESSSATTPSTSTNTTTNSINNKTGHWEPSTKILDPHGNNSQPVLSIIPAPTSYFSGLAFLTADNKGGLRIWRPTAPKEAYTLPKNTTSRQTAWTLRKSKAAGALASEAVDVCWSDDGSIIFLAHECTITPINARTFEEIGYDEFKLPAISGSRIRSVKMIDSYLVVLSKTRISCFDLLTGEMGGLVAKVNTTLGGKNLMAIDPVRKLICLGLNYYKAKGEEEFGIGSKLLVFKPDQLKPVHVEYHKQAISSIRYFNSSFVFVDLDYKVGTLHSSAVAPGDEISQEIETGLVQEINNMLTNARATVEVINSRNVSVKTGQQNGSLDTQEEIDESMEFNNRAIDLHTFQPIFQNIEGVQIETLFDRIVKVLK</sequence>
<dbReference type="EMBL" id="JAGSYN010000163">
    <property type="protein sequence ID" value="KAG7662763.1"/>
    <property type="molecule type" value="Genomic_DNA"/>
</dbReference>
<evidence type="ECO:0000256" key="4">
    <source>
        <dbReference type="ARBA" id="ARBA00022574"/>
    </source>
</evidence>
<evidence type="ECO:0000256" key="2">
    <source>
        <dbReference type="ARBA" id="ARBA00022517"/>
    </source>
</evidence>
<evidence type="ECO:0000256" key="7">
    <source>
        <dbReference type="ARBA" id="ARBA00023242"/>
    </source>
</evidence>
<dbReference type="SMART" id="SM00320">
    <property type="entry name" value="WD40"/>
    <property type="match status" value="2"/>
</dbReference>
<dbReference type="GO" id="GO:0006364">
    <property type="term" value="P:rRNA processing"/>
    <property type="evidence" value="ECO:0007669"/>
    <property type="project" value="UniProtKB-KW"/>
</dbReference>
<dbReference type="OrthoDB" id="4096at2759"/>
<keyword evidence="3" id="KW-0698">rRNA processing</keyword>
<keyword evidence="11" id="KW-1185">Reference proteome</keyword>
<dbReference type="Pfam" id="PF23869">
    <property type="entry name" value="Beta-prop_WDR75_1st"/>
    <property type="match status" value="1"/>
</dbReference>
<evidence type="ECO:0000256" key="9">
    <source>
        <dbReference type="SAM" id="MobiDB-lite"/>
    </source>
</evidence>
<dbReference type="PANTHER" id="PTHR44215">
    <property type="entry name" value="WD REPEAT-CONTAINING PROTEIN 75"/>
    <property type="match status" value="1"/>
</dbReference>
<dbReference type="GO" id="GO:0003723">
    <property type="term" value="F:RNA binding"/>
    <property type="evidence" value="ECO:0007669"/>
    <property type="project" value="InterPro"/>
</dbReference>
<dbReference type="PROSITE" id="PS50082">
    <property type="entry name" value="WD_REPEATS_2"/>
    <property type="match status" value="1"/>
</dbReference>
<name>A0A8J5UGX4_9ASCO</name>
<feature type="repeat" description="WD" evidence="8">
    <location>
        <begin position="260"/>
        <end position="301"/>
    </location>
</feature>
<evidence type="ECO:0000256" key="6">
    <source>
        <dbReference type="ARBA" id="ARBA00023163"/>
    </source>
</evidence>
<keyword evidence="2" id="KW-0690">Ribosome biogenesis</keyword>
<evidence type="ECO:0000256" key="5">
    <source>
        <dbReference type="ARBA" id="ARBA00022737"/>
    </source>
</evidence>
<organism evidence="10 11">
    <name type="scientific">[Candida] subhashii</name>
    <dbReference type="NCBI Taxonomy" id="561895"/>
    <lineage>
        <taxon>Eukaryota</taxon>
        <taxon>Fungi</taxon>
        <taxon>Dikarya</taxon>
        <taxon>Ascomycota</taxon>
        <taxon>Saccharomycotina</taxon>
        <taxon>Pichiomycetes</taxon>
        <taxon>Debaryomycetaceae</taxon>
        <taxon>Spathaspora</taxon>
    </lineage>
</organism>
<dbReference type="GO" id="GO:0032040">
    <property type="term" value="C:small-subunit processome"/>
    <property type="evidence" value="ECO:0007669"/>
    <property type="project" value="InterPro"/>
</dbReference>
<dbReference type="AlphaFoldDB" id="A0A8J5UGX4"/>
<evidence type="ECO:0000256" key="3">
    <source>
        <dbReference type="ARBA" id="ARBA00022552"/>
    </source>
</evidence>
<proteinExistence type="predicted"/>